<dbReference type="InterPro" id="IPR036291">
    <property type="entry name" value="NAD(P)-bd_dom_sf"/>
</dbReference>
<dbReference type="InterPro" id="IPR050425">
    <property type="entry name" value="NAD(P)_dehydrat-like"/>
</dbReference>
<dbReference type="AlphaFoldDB" id="A0A363UPR9"/>
<evidence type="ECO:0000313" key="3">
    <source>
        <dbReference type="EMBL" id="PWN57478.1"/>
    </source>
</evidence>
<protein>
    <submittedName>
        <fullName evidence="3">Diaminohydroxyphosphoribosylaminopyrimidine deaminase</fullName>
    </submittedName>
</protein>
<dbReference type="GO" id="GO:0016616">
    <property type="term" value="F:oxidoreductase activity, acting on the CH-OH group of donors, NAD or NADP as acceptor"/>
    <property type="evidence" value="ECO:0007669"/>
    <property type="project" value="TreeGrafter"/>
</dbReference>
<dbReference type="RefSeq" id="WP_109718982.1">
    <property type="nucleotide sequence ID" value="NZ_QEQK01000002.1"/>
</dbReference>
<sequence>MTDISPDAPVMVTGANGFVASWLTRALLADGKTVHAAVRDPENKEKVGPLIELGATLPGTLKLFSADLLIPGSYDEAAAGCELIFHTASPFTMRVKNPQTELVDPAVQGTQNVLDTANRTETLRRVVLTSSCAAIYGDNIDCAEKPGGTLTEAHWNTSSSLAHNPYQYSKARAERAAWDMAERQDRWDLVVVNPSLVIGPPINPNATSESFSIVKQLGDGSMKPGAPDLGMGVIDVRDLAQAHVKAGYTPGASGRHIVNAWNTTLLEMADALRPTYDQYPLPRRHLPKWLLWLLGPSQGLSRTFVSRNVGHAFKADNSKAVQSLGLEFRPLEASMQDMFAQMIQSGRLRAR</sequence>
<feature type="domain" description="NAD-dependent epimerase/dehydratase" evidence="2">
    <location>
        <begin position="10"/>
        <end position="249"/>
    </location>
</feature>
<dbReference type="SUPFAM" id="SSF51735">
    <property type="entry name" value="NAD(P)-binding Rossmann-fold domains"/>
    <property type="match status" value="1"/>
</dbReference>
<dbReference type="Pfam" id="PF01370">
    <property type="entry name" value="Epimerase"/>
    <property type="match status" value="1"/>
</dbReference>
<name>A0A363UPR9_9GAMM</name>
<keyword evidence="4" id="KW-1185">Reference proteome</keyword>
<organism evidence="3 4">
    <name type="scientific">Abyssibacter profundi</name>
    <dbReference type="NCBI Taxonomy" id="2182787"/>
    <lineage>
        <taxon>Bacteria</taxon>
        <taxon>Pseudomonadati</taxon>
        <taxon>Pseudomonadota</taxon>
        <taxon>Gammaproteobacteria</taxon>
        <taxon>Chromatiales</taxon>
        <taxon>Oceanococcaceae</taxon>
        <taxon>Abyssibacter</taxon>
    </lineage>
</organism>
<dbReference type="OrthoDB" id="9778052at2"/>
<proteinExistence type="predicted"/>
<keyword evidence="1" id="KW-0560">Oxidoreductase</keyword>
<reference evidence="3 4" key="1">
    <citation type="submission" date="2018-05" db="EMBL/GenBank/DDBJ databases">
        <title>Abyssibacter profundi OUC007T gen. nov., sp. nov, a marine bacterium isolated from seawater of the Mariana Trench.</title>
        <authorList>
            <person name="Zhou S."/>
        </authorList>
    </citation>
    <scope>NUCLEOTIDE SEQUENCE [LARGE SCALE GENOMIC DNA]</scope>
    <source>
        <strain evidence="3 4">OUC007</strain>
    </source>
</reference>
<dbReference type="FunFam" id="3.40.50.720:FF:000336">
    <property type="entry name" value="Aldehyde reductase"/>
    <property type="match status" value="1"/>
</dbReference>
<dbReference type="InterPro" id="IPR001509">
    <property type="entry name" value="Epimerase_deHydtase"/>
</dbReference>
<dbReference type="Gene3D" id="3.40.50.720">
    <property type="entry name" value="NAD(P)-binding Rossmann-like Domain"/>
    <property type="match status" value="1"/>
</dbReference>
<evidence type="ECO:0000259" key="2">
    <source>
        <dbReference type="Pfam" id="PF01370"/>
    </source>
</evidence>
<dbReference type="EMBL" id="QEQK01000002">
    <property type="protein sequence ID" value="PWN57478.1"/>
    <property type="molecule type" value="Genomic_DNA"/>
</dbReference>
<dbReference type="Proteomes" id="UP000251800">
    <property type="component" value="Unassembled WGS sequence"/>
</dbReference>
<gene>
    <name evidence="3" type="ORF">DEH80_03040</name>
</gene>
<evidence type="ECO:0000256" key="1">
    <source>
        <dbReference type="ARBA" id="ARBA00023002"/>
    </source>
</evidence>
<dbReference type="PANTHER" id="PTHR10366:SF812">
    <property type="entry name" value="VPS9 DOMAIN-CONTAINING PROTEIN"/>
    <property type="match status" value="1"/>
</dbReference>
<accession>A0A363UPR9</accession>
<comment type="caution">
    <text evidence="3">The sequence shown here is derived from an EMBL/GenBank/DDBJ whole genome shotgun (WGS) entry which is preliminary data.</text>
</comment>
<dbReference type="PANTHER" id="PTHR10366">
    <property type="entry name" value="NAD DEPENDENT EPIMERASE/DEHYDRATASE"/>
    <property type="match status" value="1"/>
</dbReference>
<evidence type="ECO:0000313" key="4">
    <source>
        <dbReference type="Proteomes" id="UP000251800"/>
    </source>
</evidence>